<evidence type="ECO:0000256" key="3">
    <source>
        <dbReference type="ARBA" id="ARBA00006006"/>
    </source>
</evidence>
<evidence type="ECO:0000256" key="7">
    <source>
        <dbReference type="ARBA" id="ARBA00022729"/>
    </source>
</evidence>
<dbReference type="Gene3D" id="1.10.390.10">
    <property type="entry name" value="Neutral Protease Domain 2"/>
    <property type="match status" value="1"/>
</dbReference>
<evidence type="ECO:0000256" key="8">
    <source>
        <dbReference type="ARBA" id="ARBA00022801"/>
    </source>
</evidence>
<dbReference type="Pfam" id="PF02128">
    <property type="entry name" value="Peptidase_M36"/>
    <property type="match status" value="1"/>
</dbReference>
<evidence type="ECO:0000259" key="15">
    <source>
        <dbReference type="PROSITE" id="PS50853"/>
    </source>
</evidence>
<dbReference type="SMART" id="SM00137">
    <property type="entry name" value="MAM"/>
    <property type="match status" value="2"/>
</dbReference>
<comment type="caution">
    <text evidence="16">The sequence shown here is derived from an EMBL/GenBank/DDBJ whole genome shotgun (WGS) entry which is preliminary data.</text>
</comment>
<dbReference type="InterPro" id="IPR011096">
    <property type="entry name" value="FTP_domain"/>
</dbReference>
<dbReference type="PROSITE" id="PS50060">
    <property type="entry name" value="MAM_2"/>
    <property type="match status" value="2"/>
</dbReference>
<feature type="chain" id="PRO_5046006395" evidence="13">
    <location>
        <begin position="21"/>
        <end position="1316"/>
    </location>
</feature>
<dbReference type="Gene3D" id="2.60.40.10">
    <property type="entry name" value="Immunoglobulins"/>
    <property type="match status" value="1"/>
</dbReference>
<keyword evidence="7 13" id="KW-0732">Signal</keyword>
<keyword evidence="9" id="KW-0862">Zinc</keyword>
<evidence type="ECO:0000256" key="10">
    <source>
        <dbReference type="ARBA" id="ARBA00023049"/>
    </source>
</evidence>
<gene>
    <name evidence="16" type="ORF">ACFO5T_02485</name>
</gene>
<name>A0ABV9L5F4_9FLAO</name>
<dbReference type="SUPFAM" id="SSF55486">
    <property type="entry name" value="Metalloproteases ('zincins'), catalytic domain"/>
    <property type="match status" value="1"/>
</dbReference>
<evidence type="ECO:0000313" key="17">
    <source>
        <dbReference type="Proteomes" id="UP001595878"/>
    </source>
</evidence>
<feature type="region of interest" description="Disordered" evidence="12">
    <location>
        <begin position="922"/>
        <end position="950"/>
    </location>
</feature>
<dbReference type="PANTHER" id="PTHR33478">
    <property type="entry name" value="EXTRACELLULAR METALLOPROTEINASE MEP"/>
    <property type="match status" value="1"/>
</dbReference>
<dbReference type="InterPro" id="IPR026444">
    <property type="entry name" value="Secre_tail"/>
</dbReference>
<dbReference type="SUPFAM" id="SSF49899">
    <property type="entry name" value="Concanavalin A-like lectins/glucanases"/>
    <property type="match status" value="2"/>
</dbReference>
<dbReference type="InterPro" id="IPR001842">
    <property type="entry name" value="Peptidase_M36"/>
</dbReference>
<dbReference type="PROSITE" id="PS50853">
    <property type="entry name" value="FN3"/>
    <property type="match status" value="1"/>
</dbReference>
<dbReference type="InterPro" id="IPR027268">
    <property type="entry name" value="Peptidase_M4/M1_CTD_sf"/>
</dbReference>
<keyword evidence="4" id="KW-0964">Secreted</keyword>
<dbReference type="InterPro" id="IPR036116">
    <property type="entry name" value="FN3_sf"/>
</dbReference>
<dbReference type="InterPro" id="IPR045474">
    <property type="entry name" value="GEVED"/>
</dbReference>
<feature type="domain" description="Fibronectin type-III" evidence="15">
    <location>
        <begin position="812"/>
        <end position="897"/>
    </location>
</feature>
<dbReference type="Pfam" id="PF07504">
    <property type="entry name" value="FTP"/>
    <property type="match status" value="1"/>
</dbReference>
<evidence type="ECO:0000256" key="9">
    <source>
        <dbReference type="ARBA" id="ARBA00022833"/>
    </source>
</evidence>
<evidence type="ECO:0000256" key="12">
    <source>
        <dbReference type="SAM" id="MobiDB-lite"/>
    </source>
</evidence>
<dbReference type="Pfam" id="PF18962">
    <property type="entry name" value="Por_Secre_tail"/>
    <property type="match status" value="1"/>
</dbReference>
<evidence type="ECO:0000256" key="11">
    <source>
        <dbReference type="ARBA" id="ARBA00023145"/>
    </source>
</evidence>
<dbReference type="RefSeq" id="WP_380031754.1">
    <property type="nucleotide sequence ID" value="NZ_JBHSHB010000007.1"/>
</dbReference>
<dbReference type="NCBIfam" id="TIGR04183">
    <property type="entry name" value="Por_Secre_tail"/>
    <property type="match status" value="1"/>
</dbReference>
<evidence type="ECO:0000259" key="14">
    <source>
        <dbReference type="PROSITE" id="PS50060"/>
    </source>
</evidence>
<reference evidence="17" key="1">
    <citation type="journal article" date="2019" name="Int. J. Syst. Evol. Microbiol.">
        <title>The Global Catalogue of Microorganisms (GCM) 10K type strain sequencing project: providing services to taxonomists for standard genome sequencing and annotation.</title>
        <authorList>
            <consortium name="The Broad Institute Genomics Platform"/>
            <consortium name="The Broad Institute Genome Sequencing Center for Infectious Disease"/>
            <person name="Wu L."/>
            <person name="Ma J."/>
        </authorList>
    </citation>
    <scope>NUCLEOTIDE SEQUENCE [LARGE SCALE GENOMIC DNA]</scope>
    <source>
        <strain evidence="17">CGMCC 4.7427</strain>
    </source>
</reference>
<feature type="compositionally biased region" description="Low complexity" evidence="12">
    <location>
        <begin position="937"/>
        <end position="950"/>
    </location>
</feature>
<evidence type="ECO:0000256" key="6">
    <source>
        <dbReference type="ARBA" id="ARBA00022723"/>
    </source>
</evidence>
<keyword evidence="10" id="KW-0482">Metalloprotease</keyword>
<protein>
    <submittedName>
        <fullName evidence="16">M36 family metallopeptidase</fullName>
    </submittedName>
</protein>
<dbReference type="InterPro" id="IPR003961">
    <property type="entry name" value="FN3_dom"/>
</dbReference>
<dbReference type="SMART" id="SM00060">
    <property type="entry name" value="FN3"/>
    <property type="match status" value="1"/>
</dbReference>
<feature type="signal peptide" evidence="13">
    <location>
        <begin position="1"/>
        <end position="20"/>
    </location>
</feature>
<keyword evidence="5" id="KW-0645">Protease</keyword>
<dbReference type="EMBL" id="JBHSHB010000007">
    <property type="protein sequence ID" value="MFC4689288.1"/>
    <property type="molecule type" value="Genomic_DNA"/>
</dbReference>
<evidence type="ECO:0000313" key="16">
    <source>
        <dbReference type="EMBL" id="MFC4689288.1"/>
    </source>
</evidence>
<evidence type="ECO:0000256" key="5">
    <source>
        <dbReference type="ARBA" id="ARBA00022670"/>
    </source>
</evidence>
<evidence type="ECO:0000256" key="4">
    <source>
        <dbReference type="ARBA" id="ARBA00022525"/>
    </source>
</evidence>
<accession>A0ABV9L5F4</accession>
<dbReference type="Gene3D" id="2.60.120.200">
    <property type="match status" value="2"/>
</dbReference>
<evidence type="ECO:0000256" key="13">
    <source>
        <dbReference type="SAM" id="SignalP"/>
    </source>
</evidence>
<dbReference type="InterPro" id="IPR000998">
    <property type="entry name" value="MAM_dom"/>
</dbReference>
<feature type="domain" description="MAM" evidence="14">
    <location>
        <begin position="646"/>
        <end position="807"/>
    </location>
</feature>
<dbReference type="CDD" id="cd09596">
    <property type="entry name" value="M36"/>
    <property type="match status" value="1"/>
</dbReference>
<dbReference type="Pfam" id="PF20009">
    <property type="entry name" value="GEVED"/>
    <property type="match status" value="1"/>
</dbReference>
<dbReference type="CDD" id="cd00063">
    <property type="entry name" value="FN3"/>
    <property type="match status" value="1"/>
</dbReference>
<keyword evidence="6" id="KW-0479">Metal-binding</keyword>
<dbReference type="Pfam" id="PF00629">
    <property type="entry name" value="MAM"/>
    <property type="match status" value="2"/>
</dbReference>
<dbReference type="PANTHER" id="PTHR33478:SF1">
    <property type="entry name" value="EXTRACELLULAR METALLOPROTEINASE MEP"/>
    <property type="match status" value="1"/>
</dbReference>
<dbReference type="Pfam" id="PF00041">
    <property type="entry name" value="fn3"/>
    <property type="match status" value="1"/>
</dbReference>
<evidence type="ECO:0000256" key="2">
    <source>
        <dbReference type="ARBA" id="ARBA00004613"/>
    </source>
</evidence>
<comment type="cofactor">
    <cofactor evidence="1">
        <name>Zn(2+)</name>
        <dbReference type="ChEBI" id="CHEBI:29105"/>
    </cofactor>
</comment>
<keyword evidence="17" id="KW-1185">Reference proteome</keyword>
<dbReference type="SUPFAM" id="SSF49265">
    <property type="entry name" value="Fibronectin type III"/>
    <property type="match status" value="1"/>
</dbReference>
<evidence type="ECO:0000256" key="1">
    <source>
        <dbReference type="ARBA" id="ARBA00001947"/>
    </source>
</evidence>
<dbReference type="InterPro" id="IPR013320">
    <property type="entry name" value="ConA-like_dom_sf"/>
</dbReference>
<feature type="domain" description="MAM" evidence="14">
    <location>
        <begin position="911"/>
        <end position="1086"/>
    </location>
</feature>
<dbReference type="InterPro" id="IPR013783">
    <property type="entry name" value="Ig-like_fold"/>
</dbReference>
<sequence>MKKLYSFVLLVLLAGSTAIAQNVDGVVQKYLSGNAEEVGLKSTDVAQWEITDIVPSLNPEIQHVYVQQKYQGVPIQNGTYKLTVKNGQVTYEINQFVKDIAEKSAGSTASLSPENAIQKVVQHHKMQAPRNLSVTKSSGNTFEYANSGISIEPIKVEKRYLSVGNKLHLTWNVSIYQLDAQHWWNVNVDATSGEILKTEDWVVSCSWEDPNHSEHNHTSSNVKEDVVYGPVKATTAAAVVGGGSYNVYPLGIESPSHGNRAIVTDPAVANASPYGWHDTNGSAGAEFTTTRGNNVLAQDDTNGNNGSGTSPNGGSALNFDFALNLNNNPSTFLPAATTNLFYWNNIMHDVWYQYGFTEAAGNFQENNYGKGGIGSDSVNADAQDGSGTNNANFATPPDGSNPRMQMFLFTNPTRDGDLDNVIIAHEYGHGISTRLVGGPSTNALGGSEQMGEGWSDWLGLVMTIRPGDTRDTARGVGTYAIGQPTTGAGIRPTRYATDLAVNGTTYNDVSSLVVPHGVGYGFATILWDMTWDLIDLEGYDNDQYNGTGGNNIAMALVIEGLKNTANNPGYVSGRDGILQADQDLYGGQYNCLIWDAFARRGVGVDAVENSNGGTNTNTDQVASFTSGCSGPPPPASCNSTVSSFPYSESFENTLGAWSQDTSDDFDWTVRTGGTPSNSTGPSGANEGSYYIYVEASSPNFGSKTTTINSPCFNLAGVNAPEATFSYQMTGNSVGTVRLEARDDSSQTWTELWSLSGDQGAAWQDATVSLAAYDASTQLRFRATTSASWQGDIAIDGFAIEGTAPADTQAPTAPTSLVVTDVTTSSVALSWNASTDNIGVVAYDVYQGSNNLGEVTVTTANVTGLAEGTTYQFTVRAKDEAGNVSGASNAATATTETTTVPSGCTATAGAGYSESFEAGLGQWTQDSSDDINWTRDASGTPSSGTGPSSGSQGSFYMFVEASGNGAGYPNKRAILNSPCFDLSTETEANFTFDYHMYGSTNGGQVDLEASADGGTTWTSLWNQTGNQGNQWNAVTVSLDAYTGGTVQLRFNRITGSTWQSDVAIDNVALTAGGGGGDTTPPTGYCAANGNNSTEEYIARVQIGSIDNASGRNAAGYQDFTNISTALSGSATITITPEWPGSTYSEGYAVFVDWNRDGDFADAGETALTISATQATPVSGTITVPSGAAQGATRMRVVMRYNAVPAACGSFNYGEVEDYIVNVSSSAAFGGDTEGDTAFTDFGKGDFSIFPNPVTRGELNISLQGAEATSVTIFNLLGQAVHKGNFENTIDVSRLEAGVYVIQVETEGSKMIKRFIKK</sequence>
<proteinExistence type="inferred from homology"/>
<dbReference type="InterPro" id="IPR050371">
    <property type="entry name" value="Fungal_virulence_M36"/>
</dbReference>
<dbReference type="Gene3D" id="3.10.170.10">
    <property type="match status" value="1"/>
</dbReference>
<dbReference type="Proteomes" id="UP001595878">
    <property type="component" value="Unassembled WGS sequence"/>
</dbReference>
<keyword evidence="11" id="KW-0865">Zymogen</keyword>
<comment type="subcellular location">
    <subcellularLocation>
        <location evidence="2">Secreted</location>
    </subcellularLocation>
</comment>
<comment type="similarity">
    <text evidence="3">Belongs to the peptidase M36 family.</text>
</comment>
<dbReference type="CDD" id="cd06263">
    <property type="entry name" value="MAM"/>
    <property type="match status" value="2"/>
</dbReference>
<organism evidence="16 17">
    <name type="scientific">Dokdonia genika</name>
    <dbReference type="NCBI Taxonomy" id="308113"/>
    <lineage>
        <taxon>Bacteria</taxon>
        <taxon>Pseudomonadati</taxon>
        <taxon>Bacteroidota</taxon>
        <taxon>Flavobacteriia</taxon>
        <taxon>Flavobacteriales</taxon>
        <taxon>Flavobacteriaceae</taxon>
        <taxon>Dokdonia</taxon>
    </lineage>
</organism>
<keyword evidence="8" id="KW-0378">Hydrolase</keyword>
<dbReference type="PRINTS" id="PR00999">
    <property type="entry name" value="FUNGALYSIN"/>
</dbReference>